<accession>A0ABQ2HWS7</accession>
<feature type="compositionally biased region" description="Polar residues" evidence="1">
    <location>
        <begin position="111"/>
        <end position="123"/>
    </location>
</feature>
<comment type="caution">
    <text evidence="2">The sequence shown here is derived from an EMBL/GenBank/DDBJ whole genome shotgun (WGS) entry which is preliminary data.</text>
</comment>
<evidence type="ECO:0000313" key="2">
    <source>
        <dbReference type="EMBL" id="GGM93994.1"/>
    </source>
</evidence>
<reference evidence="3" key="1">
    <citation type="journal article" date="2019" name="Int. J. Syst. Evol. Microbiol.">
        <title>The Global Catalogue of Microorganisms (GCM) 10K type strain sequencing project: providing services to taxonomists for standard genome sequencing and annotation.</title>
        <authorList>
            <consortium name="The Broad Institute Genomics Platform"/>
            <consortium name="The Broad Institute Genome Sequencing Center for Infectious Disease"/>
            <person name="Wu L."/>
            <person name="Ma J."/>
        </authorList>
    </citation>
    <scope>NUCLEOTIDE SEQUENCE [LARGE SCALE GENOMIC DNA]</scope>
    <source>
        <strain evidence="3">JCM 1365</strain>
    </source>
</reference>
<feature type="region of interest" description="Disordered" evidence="1">
    <location>
        <begin position="111"/>
        <end position="155"/>
    </location>
</feature>
<evidence type="ECO:0000256" key="1">
    <source>
        <dbReference type="SAM" id="MobiDB-lite"/>
    </source>
</evidence>
<feature type="region of interest" description="Disordered" evidence="1">
    <location>
        <begin position="207"/>
        <end position="246"/>
    </location>
</feature>
<dbReference type="Proteomes" id="UP000623461">
    <property type="component" value="Unassembled WGS sequence"/>
</dbReference>
<evidence type="ECO:0000313" key="3">
    <source>
        <dbReference type="Proteomes" id="UP000623461"/>
    </source>
</evidence>
<feature type="region of interest" description="Disordered" evidence="1">
    <location>
        <begin position="1"/>
        <end position="93"/>
    </location>
</feature>
<feature type="compositionally biased region" description="Low complexity" evidence="1">
    <location>
        <begin position="126"/>
        <end position="137"/>
    </location>
</feature>
<proteinExistence type="predicted"/>
<feature type="compositionally biased region" description="Basic and acidic residues" evidence="1">
    <location>
        <begin position="1"/>
        <end position="11"/>
    </location>
</feature>
<feature type="compositionally biased region" description="Polar residues" evidence="1">
    <location>
        <begin position="297"/>
        <end position="309"/>
    </location>
</feature>
<feature type="compositionally biased region" description="Low complexity" evidence="1">
    <location>
        <begin position="52"/>
        <end position="64"/>
    </location>
</feature>
<name>A0ABQ2HWS7_9MICO</name>
<feature type="compositionally biased region" description="Basic and acidic residues" evidence="1">
    <location>
        <begin position="65"/>
        <end position="80"/>
    </location>
</feature>
<protein>
    <recommendedName>
        <fullName evidence="4">DUF3618 domain-containing protein</fullName>
    </recommendedName>
</protein>
<dbReference type="EMBL" id="BMNZ01000003">
    <property type="protein sequence ID" value="GGM93994.1"/>
    <property type="molecule type" value="Genomic_DNA"/>
</dbReference>
<feature type="region of interest" description="Disordered" evidence="1">
    <location>
        <begin position="263"/>
        <end position="309"/>
    </location>
</feature>
<evidence type="ECO:0008006" key="4">
    <source>
        <dbReference type="Google" id="ProtNLM"/>
    </source>
</evidence>
<gene>
    <name evidence="2" type="ORF">GCM10009721_20170</name>
</gene>
<feature type="compositionally biased region" description="Low complexity" evidence="1">
    <location>
        <begin position="209"/>
        <end position="222"/>
    </location>
</feature>
<feature type="compositionally biased region" description="Polar residues" evidence="1">
    <location>
        <begin position="31"/>
        <end position="42"/>
    </location>
</feature>
<keyword evidence="3" id="KW-1185">Reference proteome</keyword>
<organism evidence="2 3">
    <name type="scientific">Terrabacter tumescens</name>
    <dbReference type="NCBI Taxonomy" id="60443"/>
    <lineage>
        <taxon>Bacteria</taxon>
        <taxon>Bacillati</taxon>
        <taxon>Actinomycetota</taxon>
        <taxon>Actinomycetes</taxon>
        <taxon>Micrococcales</taxon>
        <taxon>Intrasporangiaceae</taxon>
        <taxon>Terrabacter</taxon>
    </lineage>
</organism>
<sequence length="309" mass="31019">MTDRMTERFDTPDTASTSETDVPVYGGTDPLATTGTSETVTRSAAVDEATLGQAPGTGSSSGSSAKEHAGAVAQDAKESTKNVASTAATEAKDVAQEAKTQIRQLFNQLTGEATDQASGQTQRAVGGLRSLSSELSGMAQSQQGESGMASDLARQGASRLDAAASWLEGRQPGEILDEVRSFARRRPGTFIAGAAILGIVGGRLTRGLTGDSSSQSSTSQGSAGTYGVAGSPVSSTPYGAGTAYGQTGAGTAYAAQDLETGYAGETAGPAYGADPLDLEGTDPSRVDAGIDPATYTHPGSSTGVSGETR</sequence>